<reference evidence="1 2" key="1">
    <citation type="submission" date="2024-06" db="EMBL/GenBank/DDBJ databases">
        <title>The Natural Products Discovery Center: Release of the First 8490 Sequenced Strains for Exploring Actinobacteria Biosynthetic Diversity.</title>
        <authorList>
            <person name="Kalkreuter E."/>
            <person name="Kautsar S.A."/>
            <person name="Yang D."/>
            <person name="Bader C.D."/>
            <person name="Teijaro C.N."/>
            <person name="Fluegel L."/>
            <person name="Davis C.M."/>
            <person name="Simpson J.R."/>
            <person name="Lauterbach L."/>
            <person name="Steele A.D."/>
            <person name="Gui C."/>
            <person name="Meng S."/>
            <person name="Li G."/>
            <person name="Viehrig K."/>
            <person name="Ye F."/>
            <person name="Su P."/>
            <person name="Kiefer A.F."/>
            <person name="Nichols A."/>
            <person name="Cepeda A.J."/>
            <person name="Yan W."/>
            <person name="Fan B."/>
            <person name="Jiang Y."/>
            <person name="Adhikari A."/>
            <person name="Zheng C.-J."/>
            <person name="Schuster L."/>
            <person name="Cowan T.M."/>
            <person name="Smanski M.J."/>
            <person name="Chevrette M.G."/>
            <person name="De Carvalho L.P.S."/>
            <person name="Shen B."/>
        </authorList>
    </citation>
    <scope>NUCLEOTIDE SEQUENCE [LARGE SCALE GENOMIC DNA]</scope>
    <source>
        <strain evidence="1 2">NPDC006337</strain>
    </source>
</reference>
<name>A0ABV2W4M1_9ACTN</name>
<proteinExistence type="predicted"/>
<dbReference type="EMBL" id="JBEXZR010000010">
    <property type="protein sequence ID" value="MEU0708487.1"/>
    <property type="molecule type" value="Genomic_DNA"/>
</dbReference>
<comment type="caution">
    <text evidence="1">The sequence shown here is derived from an EMBL/GenBank/DDBJ whole genome shotgun (WGS) entry which is preliminary data.</text>
</comment>
<sequence>MPDTPEEDSYLDLPIWATRYPRFGIVHGRHHIPTIGTLLHHKGWFSTSVSVRFLPTGQTQWLTFTTDRVTLMEIITAHSAAEARTLISLCLTDACSP</sequence>
<evidence type="ECO:0000313" key="1">
    <source>
        <dbReference type="EMBL" id="MEU0708487.1"/>
    </source>
</evidence>
<dbReference type="RefSeq" id="WP_356583767.1">
    <property type="nucleotide sequence ID" value="NZ_JBEXZP010000384.1"/>
</dbReference>
<protein>
    <submittedName>
        <fullName evidence="1">Uncharacterized protein</fullName>
    </submittedName>
</protein>
<organism evidence="1 2">
    <name type="scientific">Streptomyces lavendulocolor</name>
    <dbReference type="NCBI Taxonomy" id="67316"/>
    <lineage>
        <taxon>Bacteria</taxon>
        <taxon>Bacillati</taxon>
        <taxon>Actinomycetota</taxon>
        <taxon>Actinomycetes</taxon>
        <taxon>Kitasatosporales</taxon>
        <taxon>Streptomycetaceae</taxon>
        <taxon>Streptomyces</taxon>
    </lineage>
</organism>
<evidence type="ECO:0000313" key="2">
    <source>
        <dbReference type="Proteomes" id="UP001550378"/>
    </source>
</evidence>
<accession>A0ABV2W4M1</accession>
<gene>
    <name evidence="1" type="ORF">ABZ508_14135</name>
</gene>
<dbReference type="Proteomes" id="UP001550378">
    <property type="component" value="Unassembled WGS sequence"/>
</dbReference>
<keyword evidence="2" id="KW-1185">Reference proteome</keyword>